<organism evidence="2 3">
    <name type="scientific">Hypsibius exemplaris</name>
    <name type="common">Freshwater tardigrade</name>
    <dbReference type="NCBI Taxonomy" id="2072580"/>
    <lineage>
        <taxon>Eukaryota</taxon>
        <taxon>Metazoa</taxon>
        <taxon>Ecdysozoa</taxon>
        <taxon>Tardigrada</taxon>
        <taxon>Eutardigrada</taxon>
        <taxon>Parachela</taxon>
        <taxon>Hypsibioidea</taxon>
        <taxon>Hypsibiidae</taxon>
        <taxon>Hypsibius</taxon>
    </lineage>
</organism>
<evidence type="ECO:0000313" key="3">
    <source>
        <dbReference type="Proteomes" id="UP000192578"/>
    </source>
</evidence>
<evidence type="ECO:0000313" key="2">
    <source>
        <dbReference type="EMBL" id="OQV24837.1"/>
    </source>
</evidence>
<feature type="chain" id="PRO_5013343112" description="Secreted protein" evidence="1">
    <location>
        <begin position="18"/>
        <end position="89"/>
    </location>
</feature>
<keyword evidence="3" id="KW-1185">Reference proteome</keyword>
<evidence type="ECO:0008006" key="4">
    <source>
        <dbReference type="Google" id="ProtNLM"/>
    </source>
</evidence>
<gene>
    <name evidence="2" type="ORF">BV898_01425</name>
</gene>
<dbReference type="AlphaFoldDB" id="A0A1W0XBF1"/>
<dbReference type="Proteomes" id="UP000192578">
    <property type="component" value="Unassembled WGS sequence"/>
</dbReference>
<comment type="caution">
    <text evidence="2">The sequence shown here is derived from an EMBL/GenBank/DDBJ whole genome shotgun (WGS) entry which is preliminary data.</text>
</comment>
<protein>
    <recommendedName>
        <fullName evidence="4">Secreted protein</fullName>
    </recommendedName>
</protein>
<sequence length="89" mass="10065">MFLAVVVVAACVGFGVCRMPYRGLDIDLIEAYKRAQLSRQRFEKSTSSSGQLIIPLTVVDEDKEKKGQADKKKDAPEQRMAIRSWYLGR</sequence>
<accession>A0A1W0XBF1</accession>
<proteinExistence type="predicted"/>
<reference evidence="3" key="1">
    <citation type="submission" date="2017-01" db="EMBL/GenBank/DDBJ databases">
        <title>Comparative genomics of anhydrobiosis in the tardigrade Hypsibius dujardini.</title>
        <authorList>
            <person name="Yoshida Y."/>
            <person name="Koutsovoulos G."/>
            <person name="Laetsch D."/>
            <person name="Stevens L."/>
            <person name="Kumar S."/>
            <person name="Horikawa D."/>
            <person name="Ishino K."/>
            <person name="Komine S."/>
            <person name="Tomita M."/>
            <person name="Blaxter M."/>
            <person name="Arakawa K."/>
        </authorList>
    </citation>
    <scope>NUCLEOTIDE SEQUENCE [LARGE SCALE GENOMIC DNA]</scope>
    <source>
        <strain evidence="3">Z151</strain>
    </source>
</reference>
<keyword evidence="1" id="KW-0732">Signal</keyword>
<evidence type="ECO:0000256" key="1">
    <source>
        <dbReference type="SAM" id="SignalP"/>
    </source>
</evidence>
<feature type="signal peptide" evidence="1">
    <location>
        <begin position="1"/>
        <end position="17"/>
    </location>
</feature>
<dbReference type="EMBL" id="MTYJ01000005">
    <property type="protein sequence ID" value="OQV24837.1"/>
    <property type="molecule type" value="Genomic_DNA"/>
</dbReference>
<name>A0A1W0XBF1_HYPEX</name>